<dbReference type="GeneID" id="118268258"/>
<evidence type="ECO:0000256" key="2">
    <source>
        <dbReference type="ARBA" id="ARBA00022525"/>
    </source>
</evidence>
<dbReference type="CDD" id="cd05380">
    <property type="entry name" value="CAP_euk"/>
    <property type="match status" value="1"/>
</dbReference>
<dbReference type="Gene3D" id="3.40.33.10">
    <property type="entry name" value="CAP"/>
    <property type="match status" value="1"/>
</dbReference>
<dbReference type="PRINTS" id="PR00837">
    <property type="entry name" value="V5TPXLIKE"/>
</dbReference>
<dbReference type="AlphaFoldDB" id="A0A9R0EJE8"/>
<reference evidence="7" key="1">
    <citation type="submission" date="2025-08" db="UniProtKB">
        <authorList>
            <consortium name="RefSeq"/>
        </authorList>
    </citation>
    <scope>IDENTIFICATION</scope>
    <source>
        <tissue evidence="7">Whole larval tissue</tissue>
    </source>
</reference>
<evidence type="ECO:0000313" key="6">
    <source>
        <dbReference type="Proteomes" id="UP000829999"/>
    </source>
</evidence>
<dbReference type="SUPFAM" id="SSF55797">
    <property type="entry name" value="PR-1-like"/>
    <property type="match status" value="1"/>
</dbReference>
<dbReference type="InterPro" id="IPR002413">
    <property type="entry name" value="V5_allergen-like"/>
</dbReference>
<name>A0A9R0EJE8_SPOFR</name>
<dbReference type="Proteomes" id="UP000829999">
    <property type="component" value="Chromosome 29"/>
</dbReference>
<dbReference type="InterPro" id="IPR001283">
    <property type="entry name" value="CRISP-related"/>
</dbReference>
<feature type="compositionally biased region" description="Basic and acidic residues" evidence="3">
    <location>
        <begin position="438"/>
        <end position="448"/>
    </location>
</feature>
<dbReference type="PRINTS" id="PR00838">
    <property type="entry name" value="V5ALLERGEN"/>
</dbReference>
<protein>
    <submittedName>
        <fullName evidence="7">Uncharacterized protein LOC118268258 isoform X1</fullName>
    </submittedName>
</protein>
<keyword evidence="6" id="KW-1185">Reference proteome</keyword>
<keyword evidence="2" id="KW-0964">Secreted</keyword>
<feature type="region of interest" description="Disordered" evidence="3">
    <location>
        <begin position="408"/>
        <end position="448"/>
    </location>
</feature>
<feature type="signal peptide" evidence="4">
    <location>
        <begin position="1"/>
        <end position="19"/>
    </location>
</feature>
<evidence type="ECO:0000256" key="1">
    <source>
        <dbReference type="ARBA" id="ARBA00004613"/>
    </source>
</evidence>
<dbReference type="Pfam" id="PF00188">
    <property type="entry name" value="CAP"/>
    <property type="match status" value="1"/>
</dbReference>
<keyword evidence="4" id="KW-0732">Signal</keyword>
<dbReference type="SMART" id="SM00198">
    <property type="entry name" value="SCP"/>
    <property type="match status" value="1"/>
</dbReference>
<dbReference type="PANTHER" id="PTHR10334">
    <property type="entry name" value="CYSTEINE-RICH SECRETORY PROTEIN-RELATED"/>
    <property type="match status" value="1"/>
</dbReference>
<sequence length="559" mass="63444">MRGVVVVLSCVLALAATSSVNYCGAKMCGRKNTHTFCQYPESPSERCDDYIYSGLTSEEKRAVLERINGFRNSVACGMHRSIPPAANMLKMRWVDELAREAQLWANQCVPPQRVEEHDTCRDLYSVTVGQCVASIMGDRPVKVEQLVDIWYIQSIYYNLSVSYYVPPKNGSKNYYGDFAQLFYAKSYMVGCGRSRFFAQWKGRRQRVERLVCNVAPRGPQVGHSIYTPGGPLSSCPYGWEANEAFLCNIHQKQNVVLSPKSSTTLEDILLLNTVLEIEENETLNYSGSMDEIYLTKLNSTIKPKQRREVDDSAAEFEPQATEAENFIQDTANTTLQLQTETSTQLTKPRQTKYEQGLDWVGEPDIYDMEDADNYNAETEIIEPIEETRKTNKIFDGFVNTTNDNTTSKVLLDDKEDSGSTGSTDVSEDPSTVDDYEDDSVRGKSTREINEEFERKERIAEPKKKKSRKVRRELVNDTVEELTTVKYVPSVEGHNPLVAVVKLIPSLADYNLNNYASDEEFKKFVAREAQGNMAGHVTCDSFSVVFVIFRYIFILFRFVL</sequence>
<evidence type="ECO:0000313" key="7">
    <source>
        <dbReference type="RefSeq" id="XP_035438564.2"/>
    </source>
</evidence>
<feature type="domain" description="SCP" evidence="5">
    <location>
        <begin position="58"/>
        <end position="222"/>
    </location>
</feature>
<dbReference type="RefSeq" id="XP_035438564.2">
    <property type="nucleotide sequence ID" value="XM_035582671.2"/>
</dbReference>
<feature type="chain" id="PRO_5040129423" evidence="4">
    <location>
        <begin position="20"/>
        <end position="559"/>
    </location>
</feature>
<dbReference type="InterPro" id="IPR035940">
    <property type="entry name" value="CAP_sf"/>
</dbReference>
<evidence type="ECO:0000256" key="4">
    <source>
        <dbReference type="SAM" id="SignalP"/>
    </source>
</evidence>
<dbReference type="InterPro" id="IPR014044">
    <property type="entry name" value="CAP_dom"/>
</dbReference>
<gene>
    <name evidence="7" type="primary">LOC118268258</name>
</gene>
<evidence type="ECO:0000256" key="3">
    <source>
        <dbReference type="SAM" id="MobiDB-lite"/>
    </source>
</evidence>
<organism evidence="6 7">
    <name type="scientific">Spodoptera frugiperda</name>
    <name type="common">Fall armyworm</name>
    <dbReference type="NCBI Taxonomy" id="7108"/>
    <lineage>
        <taxon>Eukaryota</taxon>
        <taxon>Metazoa</taxon>
        <taxon>Ecdysozoa</taxon>
        <taxon>Arthropoda</taxon>
        <taxon>Hexapoda</taxon>
        <taxon>Insecta</taxon>
        <taxon>Pterygota</taxon>
        <taxon>Neoptera</taxon>
        <taxon>Endopterygota</taxon>
        <taxon>Lepidoptera</taxon>
        <taxon>Glossata</taxon>
        <taxon>Ditrysia</taxon>
        <taxon>Noctuoidea</taxon>
        <taxon>Noctuidae</taxon>
        <taxon>Amphipyrinae</taxon>
        <taxon>Spodoptera</taxon>
    </lineage>
</organism>
<accession>A0A9R0EJE8</accession>
<evidence type="ECO:0000259" key="5">
    <source>
        <dbReference type="SMART" id="SM00198"/>
    </source>
</evidence>
<dbReference type="GO" id="GO:0005576">
    <property type="term" value="C:extracellular region"/>
    <property type="evidence" value="ECO:0007669"/>
    <property type="project" value="UniProtKB-SubCell"/>
</dbReference>
<proteinExistence type="predicted"/>
<dbReference type="OrthoDB" id="737510at2759"/>
<feature type="compositionally biased region" description="Acidic residues" evidence="3">
    <location>
        <begin position="425"/>
        <end position="437"/>
    </location>
</feature>
<comment type="subcellular location">
    <subcellularLocation>
        <location evidence="1">Secreted</location>
    </subcellularLocation>
</comment>